<feature type="binding site" evidence="8">
    <location>
        <position position="174"/>
    </location>
    <ligand>
        <name>substrate</name>
    </ligand>
</feature>
<comment type="cofactor">
    <cofactor evidence="8">
        <name>Fe(2+)</name>
        <dbReference type="ChEBI" id="CHEBI:29033"/>
    </cofactor>
    <text evidence="8">Binds 1 Fe(2+) ion per subunit.</text>
</comment>
<dbReference type="InterPro" id="IPR000905">
    <property type="entry name" value="Gcp-like_dom"/>
</dbReference>
<dbReference type="Proteomes" id="UP000477782">
    <property type="component" value="Unassembled WGS sequence"/>
</dbReference>
<evidence type="ECO:0000313" key="10">
    <source>
        <dbReference type="EMBL" id="NEY90340.1"/>
    </source>
</evidence>
<feature type="binding site" evidence="8">
    <location>
        <position position="317"/>
    </location>
    <ligand>
        <name>Fe cation</name>
        <dbReference type="ChEBI" id="CHEBI:24875"/>
    </ligand>
</feature>
<dbReference type="PRINTS" id="PR00789">
    <property type="entry name" value="OSIALOPTASE"/>
</dbReference>
<evidence type="ECO:0000256" key="3">
    <source>
        <dbReference type="ARBA" id="ARBA00022694"/>
    </source>
</evidence>
<dbReference type="NCBIfam" id="TIGR03723">
    <property type="entry name" value="T6A_TsaD_YgjD"/>
    <property type="match status" value="1"/>
</dbReference>
<feature type="binding site" evidence="8">
    <location>
        <position position="123"/>
    </location>
    <ligand>
        <name>Fe cation</name>
        <dbReference type="ChEBI" id="CHEBI:24875"/>
    </ligand>
</feature>
<evidence type="ECO:0000256" key="8">
    <source>
        <dbReference type="HAMAP-Rule" id="MF_01445"/>
    </source>
</evidence>
<accession>A0A6M0QS75</accession>
<gene>
    <name evidence="8 10" type="primary">tsaD</name>
    <name evidence="10" type="ORF">G4Z14_08505</name>
</gene>
<feature type="binding site" evidence="8">
    <location>
        <position position="119"/>
    </location>
    <ligand>
        <name>Fe cation</name>
        <dbReference type="ChEBI" id="CHEBI:24875"/>
    </ligand>
</feature>
<dbReference type="EMBL" id="JAAIVJ010000003">
    <property type="protein sequence ID" value="NEY90340.1"/>
    <property type="molecule type" value="Genomic_DNA"/>
</dbReference>
<dbReference type="GO" id="GO:0061711">
    <property type="term" value="F:tRNA N(6)-L-threonylcarbamoyladenine synthase activity"/>
    <property type="evidence" value="ECO:0007669"/>
    <property type="project" value="UniProtKB-EC"/>
</dbReference>
<dbReference type="CDD" id="cd24133">
    <property type="entry name" value="ASKHA_NBD_TsaD_bac"/>
    <property type="match status" value="1"/>
</dbReference>
<comment type="caution">
    <text evidence="10">The sequence shown here is derived from an EMBL/GenBank/DDBJ whole genome shotgun (WGS) entry which is preliminary data.</text>
</comment>
<evidence type="ECO:0000256" key="6">
    <source>
        <dbReference type="ARBA" id="ARBA00023315"/>
    </source>
</evidence>
<keyword evidence="2 8" id="KW-0808">Transferase</keyword>
<evidence type="ECO:0000256" key="5">
    <source>
        <dbReference type="ARBA" id="ARBA00023004"/>
    </source>
</evidence>
<keyword evidence="4 8" id="KW-0479">Metal-binding</keyword>
<proteinExistence type="inferred from homology"/>
<dbReference type="InterPro" id="IPR022450">
    <property type="entry name" value="TsaD"/>
</dbReference>
<comment type="catalytic activity">
    <reaction evidence="7 8">
        <text>L-threonylcarbamoyladenylate + adenosine(37) in tRNA = N(6)-L-threonylcarbamoyladenosine(37) in tRNA + AMP + H(+)</text>
        <dbReference type="Rhea" id="RHEA:37059"/>
        <dbReference type="Rhea" id="RHEA-COMP:10162"/>
        <dbReference type="Rhea" id="RHEA-COMP:10163"/>
        <dbReference type="ChEBI" id="CHEBI:15378"/>
        <dbReference type="ChEBI" id="CHEBI:73682"/>
        <dbReference type="ChEBI" id="CHEBI:74411"/>
        <dbReference type="ChEBI" id="CHEBI:74418"/>
        <dbReference type="ChEBI" id="CHEBI:456215"/>
        <dbReference type="EC" id="2.3.1.234"/>
    </reaction>
</comment>
<dbReference type="InterPro" id="IPR017861">
    <property type="entry name" value="KAE1/TsaD"/>
</dbReference>
<feature type="binding site" evidence="8">
    <location>
        <begin position="141"/>
        <end position="145"/>
    </location>
    <ligand>
        <name>substrate</name>
    </ligand>
</feature>
<keyword evidence="5 8" id="KW-0408">Iron</keyword>
<dbReference type="PANTHER" id="PTHR11735:SF6">
    <property type="entry name" value="TRNA N6-ADENOSINE THREONYLCARBAMOYLTRANSFERASE, MITOCHONDRIAL"/>
    <property type="match status" value="1"/>
</dbReference>
<dbReference type="InterPro" id="IPR043129">
    <property type="entry name" value="ATPase_NBD"/>
</dbReference>
<feature type="domain" description="Gcp-like" evidence="9">
    <location>
        <begin position="31"/>
        <end position="324"/>
    </location>
</feature>
<sequence length="365" mass="37691">MTQALTFLGIESSCDDTAAAVVRHVPGQPAEILASIVEGQTALHAAFGGVVPEIAARAHAERLDHCVEAALAGANLRLSDLDGIAVTAGPGLIGGVLSGVMLAKGLSAASGLPMVGVNHLAGHALTPRLTDAVSFPYLLLLVSGGHCQFLIAGNVDDFERLGGTIDDAPGEAFDKTAKLLGLPQPGGPAVQAEAAQGDARRFAFPRPLLDRPGCDMSFSGLKTALLRARDAVIAEKGGITVQDRRDLCAGFQAAVADVLAEKSRRALERYLALNPPTPLLAVAGGVAANTLIRSRLTALCDRMGVRFLAPPLALCTDNAAMIAWAGIERFRLGARDDATLAARPRWPLDQTAAPMIGSGKKGAKA</sequence>
<dbReference type="PANTHER" id="PTHR11735">
    <property type="entry name" value="TRNA N6-ADENOSINE THREONYLCARBAMOYLTRANSFERASE"/>
    <property type="match status" value="1"/>
</dbReference>
<organism evidence="10 11">
    <name type="scientific">Tabrizicola oligotrophica</name>
    <dbReference type="NCBI Taxonomy" id="2710650"/>
    <lineage>
        <taxon>Bacteria</taxon>
        <taxon>Pseudomonadati</taxon>
        <taxon>Pseudomonadota</taxon>
        <taxon>Alphaproteobacteria</taxon>
        <taxon>Rhodobacterales</taxon>
        <taxon>Paracoccaceae</taxon>
        <taxon>Tabrizicola</taxon>
    </lineage>
</organism>
<evidence type="ECO:0000256" key="2">
    <source>
        <dbReference type="ARBA" id="ARBA00022679"/>
    </source>
</evidence>
<protein>
    <recommendedName>
        <fullName evidence="8">tRNA N6-adenosine threonylcarbamoyltransferase</fullName>
        <ecNumber evidence="8">2.3.1.234</ecNumber>
    </recommendedName>
    <alternativeName>
        <fullName evidence="8">N6-L-threonylcarbamoyladenine synthase</fullName>
        <shortName evidence="8">t(6)A synthase</shortName>
    </alternativeName>
    <alternativeName>
        <fullName evidence="8">t(6)A37 threonylcarbamoyladenosine biosynthesis protein TsaD</fullName>
    </alternativeName>
    <alternativeName>
        <fullName evidence="8">tRNA threonylcarbamoyladenosine biosynthesis protein TsaD</fullName>
    </alternativeName>
</protein>
<keyword evidence="3 8" id="KW-0819">tRNA processing</keyword>
<dbReference type="Gene3D" id="3.30.420.40">
    <property type="match status" value="2"/>
</dbReference>
<dbReference type="GO" id="GO:0002949">
    <property type="term" value="P:tRNA threonylcarbamoyladenosine modification"/>
    <property type="evidence" value="ECO:0007669"/>
    <property type="project" value="UniProtKB-UniRule"/>
</dbReference>
<keyword evidence="1 8" id="KW-0963">Cytoplasm</keyword>
<dbReference type="GO" id="GO:0005506">
    <property type="term" value="F:iron ion binding"/>
    <property type="evidence" value="ECO:0007669"/>
    <property type="project" value="UniProtKB-UniRule"/>
</dbReference>
<dbReference type="NCBIfam" id="TIGR00329">
    <property type="entry name" value="gcp_kae1"/>
    <property type="match status" value="1"/>
</dbReference>
<keyword evidence="11" id="KW-1185">Reference proteome</keyword>
<evidence type="ECO:0000259" key="9">
    <source>
        <dbReference type="Pfam" id="PF00814"/>
    </source>
</evidence>
<comment type="caution">
    <text evidence="8">Lacks conserved residue(s) required for the propagation of feature annotation.</text>
</comment>
<keyword evidence="6 8" id="KW-0012">Acyltransferase</keyword>
<evidence type="ECO:0000256" key="4">
    <source>
        <dbReference type="ARBA" id="ARBA00022723"/>
    </source>
</evidence>
<dbReference type="AlphaFoldDB" id="A0A6M0QS75"/>
<evidence type="ECO:0000256" key="1">
    <source>
        <dbReference type="ARBA" id="ARBA00022490"/>
    </source>
</evidence>
<dbReference type="FunFam" id="3.30.420.40:FF:000040">
    <property type="entry name" value="tRNA N6-adenosine threonylcarbamoyltransferase"/>
    <property type="match status" value="1"/>
</dbReference>
<name>A0A6M0QS75_9RHOB</name>
<dbReference type="GO" id="GO:0005737">
    <property type="term" value="C:cytoplasm"/>
    <property type="evidence" value="ECO:0007669"/>
    <property type="project" value="UniProtKB-SubCell"/>
</dbReference>
<dbReference type="RefSeq" id="WP_164624665.1">
    <property type="nucleotide sequence ID" value="NZ_JAAIVJ010000003.1"/>
</dbReference>
<comment type="subcellular location">
    <subcellularLocation>
        <location evidence="8">Cytoplasm</location>
    </subcellularLocation>
</comment>
<feature type="binding site" evidence="8">
    <location>
        <position position="187"/>
    </location>
    <ligand>
        <name>substrate</name>
    </ligand>
</feature>
<dbReference type="Pfam" id="PF00814">
    <property type="entry name" value="TsaD"/>
    <property type="match status" value="1"/>
</dbReference>
<dbReference type="SUPFAM" id="SSF53067">
    <property type="entry name" value="Actin-like ATPase domain"/>
    <property type="match status" value="2"/>
</dbReference>
<dbReference type="HAMAP" id="MF_01445">
    <property type="entry name" value="TsaD"/>
    <property type="match status" value="1"/>
</dbReference>
<dbReference type="EC" id="2.3.1.234" evidence="8"/>
<dbReference type="FunFam" id="3.30.420.40:FF:000012">
    <property type="entry name" value="tRNA N6-adenosine threonylcarbamoyltransferase"/>
    <property type="match status" value="1"/>
</dbReference>
<evidence type="ECO:0000313" key="11">
    <source>
        <dbReference type="Proteomes" id="UP000477782"/>
    </source>
</evidence>
<reference evidence="10 11" key="1">
    <citation type="submission" date="2020-02" db="EMBL/GenBank/DDBJ databases">
        <authorList>
            <person name="Chen W.-M."/>
        </authorList>
    </citation>
    <scope>NUCLEOTIDE SEQUENCE [LARGE SCALE GENOMIC DNA]</scope>
    <source>
        <strain evidence="10 11">KMS-5</strain>
    </source>
</reference>
<comment type="similarity">
    <text evidence="8">Belongs to the KAE1 / TsaD family.</text>
</comment>
<feature type="binding site" evidence="8">
    <location>
        <position position="289"/>
    </location>
    <ligand>
        <name>substrate</name>
    </ligand>
</feature>
<evidence type="ECO:0000256" key="7">
    <source>
        <dbReference type="ARBA" id="ARBA00048117"/>
    </source>
</evidence>
<comment type="function">
    <text evidence="8">Required for the formation of a threonylcarbamoyl group on adenosine at position 37 (t(6)A37) in tRNAs that read codons beginning with adenine. Is involved in the transfer of the threonylcarbamoyl moiety of threonylcarbamoyl-AMP (TC-AMP) to the N6 group of A37, together with TsaE and TsaB. TsaD likely plays a direct catalytic role in this reaction.</text>
</comment>